<evidence type="ECO:0000313" key="1">
    <source>
        <dbReference type="EMBL" id="CAL5225874.1"/>
    </source>
</evidence>
<keyword evidence="2" id="KW-1185">Reference proteome</keyword>
<dbReference type="EMBL" id="CAXHTA020000015">
    <property type="protein sequence ID" value="CAL5225874.1"/>
    <property type="molecule type" value="Genomic_DNA"/>
</dbReference>
<dbReference type="SUPFAM" id="SSF52047">
    <property type="entry name" value="RNI-like"/>
    <property type="match status" value="1"/>
</dbReference>
<gene>
    <name evidence="1" type="primary">g8659</name>
    <name evidence="1" type="ORF">VP750_LOCUS7780</name>
</gene>
<evidence type="ECO:0000313" key="2">
    <source>
        <dbReference type="Proteomes" id="UP001497392"/>
    </source>
</evidence>
<sequence>MRNSGLTQSLSSWISRLLTNASSLQILDCDVESFPCPLSLGHPPLKHLSLRVAANYELMNSLESLSHCQHLESLNIVTVRSQYEIQRDTHPELPPIDLRGAPGLQHVQLVSFAPGKGQGLALPQGCALRLFAPAPAIQRWSESGAAGREAVTALFVWPREELVWTAPVPSPGPRTWPKGLDSFPALRFLELGGLGFNMGLDLRVFAQIPCIKLCTQMDLVMSVPVGAWELLELEGHGWKVSFADLHSFVRDVSVFAFTFSSDRSGFTEQLAEACRRADVPLHQQQHIKHDDRSDPRISEGMTKLSNNERFVEGLRLDSAVLAGVWQDDMVKAATAVLKPSR</sequence>
<protein>
    <submittedName>
        <fullName evidence="1">G8659 protein</fullName>
    </submittedName>
</protein>
<dbReference type="Proteomes" id="UP001497392">
    <property type="component" value="Unassembled WGS sequence"/>
</dbReference>
<reference evidence="1 2" key="1">
    <citation type="submission" date="2024-06" db="EMBL/GenBank/DDBJ databases">
        <authorList>
            <person name="Kraege A."/>
            <person name="Thomma B."/>
        </authorList>
    </citation>
    <scope>NUCLEOTIDE SEQUENCE [LARGE SCALE GENOMIC DNA]</scope>
</reference>
<name>A0ABP1G0W2_9CHLO</name>
<proteinExistence type="predicted"/>
<accession>A0ABP1G0W2</accession>
<organism evidence="1 2">
    <name type="scientific">Coccomyxa viridis</name>
    <dbReference type="NCBI Taxonomy" id="1274662"/>
    <lineage>
        <taxon>Eukaryota</taxon>
        <taxon>Viridiplantae</taxon>
        <taxon>Chlorophyta</taxon>
        <taxon>core chlorophytes</taxon>
        <taxon>Trebouxiophyceae</taxon>
        <taxon>Trebouxiophyceae incertae sedis</taxon>
        <taxon>Coccomyxaceae</taxon>
        <taxon>Coccomyxa</taxon>
    </lineage>
</organism>
<comment type="caution">
    <text evidence="1">The sequence shown here is derived from an EMBL/GenBank/DDBJ whole genome shotgun (WGS) entry which is preliminary data.</text>
</comment>